<protein>
    <recommendedName>
        <fullName evidence="5">Sporulation related domain-containing protein</fullName>
    </recommendedName>
</protein>
<evidence type="ECO:0000313" key="3">
    <source>
        <dbReference type="EMBL" id="QYY42114.1"/>
    </source>
</evidence>
<feature type="compositionally biased region" description="Polar residues" evidence="1">
    <location>
        <begin position="157"/>
        <end position="170"/>
    </location>
</feature>
<proteinExistence type="predicted"/>
<dbReference type="InterPro" id="IPR036680">
    <property type="entry name" value="SPOR-like_sf"/>
</dbReference>
<name>A0ABX8YAH7_ANETH</name>
<accession>A0ABX8YAH7</accession>
<evidence type="ECO:0000313" key="4">
    <source>
        <dbReference type="Proteomes" id="UP000826616"/>
    </source>
</evidence>
<keyword evidence="2" id="KW-1133">Transmembrane helix</keyword>
<evidence type="ECO:0000256" key="1">
    <source>
        <dbReference type="SAM" id="MobiDB-lite"/>
    </source>
</evidence>
<evidence type="ECO:0008006" key="5">
    <source>
        <dbReference type="Google" id="ProtNLM"/>
    </source>
</evidence>
<dbReference type="Proteomes" id="UP000826616">
    <property type="component" value="Chromosome"/>
</dbReference>
<sequence>MKKRPDYTIRIRPREELSRSEVKASAASRPKIKLNCSPVSVIPAKAEEQNEPLSPPVAAAVTESMMNHKEIEEVESIGFRAPITPLFGHKKRSGRSFKPPRNFFQLSAVVGGAVSVGLLFGYVILHTFTTGSTPTVEDMTKPSVALTQKGENRAAGRTSTEIGTQASVQGQSAVPKRKSLTLTLPVMSLYMVQGGVFSTRAGAEQEAAALREKGWPVHMVEEAGKQMLFLGVSALRDDALALAQVYRADKQEVYIKEKSLPAGTITVAVPEELTSSTMEEIKRFGQTQADLFQNVSLLTGEGFKTGKIEQAAIQKMMAKHRELLQQGRSLTTVLAEQQKTLLQSALNEMTTAVTTLQQFSSQPNRTYLWQAEEKILRFIAFYKQWQEAMATPAASSSPF</sequence>
<reference evidence="3 4" key="1">
    <citation type="submission" date="2021-08" db="EMBL/GenBank/DDBJ databases">
        <title>Complete genome sequence of the strain Aneurinibacillus thermoaerophilus CCM 8960.</title>
        <authorList>
            <person name="Musilova J."/>
            <person name="Kourilova X."/>
            <person name="Pernicova I."/>
            <person name="Bezdicek M."/>
            <person name="Lengerova M."/>
            <person name="Obruca S."/>
            <person name="Sedlar K."/>
        </authorList>
    </citation>
    <scope>NUCLEOTIDE SEQUENCE [LARGE SCALE GENOMIC DNA]</scope>
    <source>
        <strain evidence="3 4">CCM 8960</strain>
    </source>
</reference>
<keyword evidence="2" id="KW-0812">Transmembrane</keyword>
<dbReference type="GeneID" id="97142639"/>
<dbReference type="EMBL" id="CP080764">
    <property type="protein sequence ID" value="QYY42114.1"/>
    <property type="molecule type" value="Genomic_DNA"/>
</dbReference>
<feature type="region of interest" description="Disordered" evidence="1">
    <location>
        <begin position="148"/>
        <end position="170"/>
    </location>
</feature>
<keyword evidence="4" id="KW-1185">Reference proteome</keyword>
<evidence type="ECO:0000256" key="2">
    <source>
        <dbReference type="SAM" id="Phobius"/>
    </source>
</evidence>
<organism evidence="3 4">
    <name type="scientific">Aneurinibacillus thermoaerophilus</name>
    <dbReference type="NCBI Taxonomy" id="143495"/>
    <lineage>
        <taxon>Bacteria</taxon>
        <taxon>Bacillati</taxon>
        <taxon>Bacillota</taxon>
        <taxon>Bacilli</taxon>
        <taxon>Bacillales</taxon>
        <taxon>Paenibacillaceae</taxon>
        <taxon>Aneurinibacillus group</taxon>
        <taxon>Aneurinibacillus</taxon>
    </lineage>
</organism>
<keyword evidence="2" id="KW-0472">Membrane</keyword>
<dbReference type="RefSeq" id="WP_220559078.1">
    <property type="nucleotide sequence ID" value="NZ_CP080764.1"/>
</dbReference>
<feature type="region of interest" description="Disordered" evidence="1">
    <location>
        <begin position="1"/>
        <end position="28"/>
    </location>
</feature>
<dbReference type="SUPFAM" id="SSF110997">
    <property type="entry name" value="Sporulation related repeat"/>
    <property type="match status" value="1"/>
</dbReference>
<feature type="transmembrane region" description="Helical" evidence="2">
    <location>
        <begin position="103"/>
        <end position="125"/>
    </location>
</feature>
<gene>
    <name evidence="3" type="ORF">K3F53_14755</name>
</gene>
<feature type="compositionally biased region" description="Basic and acidic residues" evidence="1">
    <location>
        <begin position="1"/>
        <end position="22"/>
    </location>
</feature>
<dbReference type="Gene3D" id="3.30.70.1070">
    <property type="entry name" value="Sporulation related repeat"/>
    <property type="match status" value="1"/>
</dbReference>